<reference evidence="3" key="1">
    <citation type="submission" date="2017-02" db="EMBL/GenBank/DDBJ databases">
        <authorList>
            <person name="Varghese N."/>
            <person name="Submissions S."/>
        </authorList>
    </citation>
    <scope>NUCLEOTIDE SEQUENCE [LARGE SCALE GENOMIC DNA]</scope>
    <source>
        <strain evidence="3">DSM 15739</strain>
    </source>
</reference>
<dbReference type="InterPro" id="IPR024529">
    <property type="entry name" value="ECF_trnsprt_substrate-spec"/>
</dbReference>
<name>A0A1T4K8G0_9LACT</name>
<feature type="transmembrane region" description="Helical" evidence="1">
    <location>
        <begin position="143"/>
        <end position="165"/>
    </location>
</feature>
<dbReference type="NCBIfam" id="TIGR04518">
    <property type="entry name" value="ECF_S_folT_fam"/>
    <property type="match status" value="1"/>
</dbReference>
<dbReference type="AlphaFoldDB" id="A0A1T4K8G0"/>
<keyword evidence="1" id="KW-0812">Transmembrane</keyword>
<keyword evidence="1" id="KW-1133">Transmembrane helix</keyword>
<keyword evidence="1" id="KW-0472">Membrane</keyword>
<dbReference type="Gene3D" id="1.10.1760.20">
    <property type="match status" value="1"/>
</dbReference>
<dbReference type="InterPro" id="IPR030949">
    <property type="entry name" value="ECF_S_folate_fam"/>
</dbReference>
<protein>
    <submittedName>
        <fullName evidence="2">ECF transporter S component, folate family</fullName>
    </submittedName>
</protein>
<feature type="transmembrane region" description="Helical" evidence="1">
    <location>
        <begin position="12"/>
        <end position="33"/>
    </location>
</feature>
<organism evidence="2 3">
    <name type="scientific">Globicatella sulfidifaciens DSM 15739</name>
    <dbReference type="NCBI Taxonomy" id="1121925"/>
    <lineage>
        <taxon>Bacteria</taxon>
        <taxon>Bacillati</taxon>
        <taxon>Bacillota</taxon>
        <taxon>Bacilli</taxon>
        <taxon>Lactobacillales</taxon>
        <taxon>Aerococcaceae</taxon>
        <taxon>Globicatella</taxon>
    </lineage>
</organism>
<keyword evidence="3" id="KW-1185">Reference proteome</keyword>
<dbReference type="RefSeq" id="WP_078755426.1">
    <property type="nucleotide sequence ID" value="NZ_FUWO01000004.1"/>
</dbReference>
<feature type="transmembrane region" description="Helical" evidence="1">
    <location>
        <begin position="81"/>
        <end position="99"/>
    </location>
</feature>
<dbReference type="STRING" id="1121925.SAMN02746011_00603"/>
<dbReference type="EMBL" id="FUWO01000004">
    <property type="protein sequence ID" value="SJZ38691.1"/>
    <property type="molecule type" value="Genomic_DNA"/>
</dbReference>
<gene>
    <name evidence="2" type="ORF">SAMN02746011_00603</name>
</gene>
<evidence type="ECO:0000313" key="2">
    <source>
        <dbReference type="EMBL" id="SJZ38691.1"/>
    </source>
</evidence>
<proteinExistence type="predicted"/>
<dbReference type="OrthoDB" id="4624at2"/>
<sequence length="179" mass="20214">MEKIFNNKRHQLSAFQISLLGIILGLRIALGFLPSVRIEPFVQIGFGFIGAGLSGILFGPWYALIIGIFNDIIGALLTGQNFFFGYTLSAAVGGFIYGYGFWRQKITLKRVFLVVLVITLFVNLGLGSLWVRMMTGKAWEVFMGMRIIKNAISLFLNTAILYSLFNHPIIKKYIQQYQF</sequence>
<feature type="transmembrane region" description="Helical" evidence="1">
    <location>
        <begin position="111"/>
        <end position="131"/>
    </location>
</feature>
<dbReference type="Proteomes" id="UP000189941">
    <property type="component" value="Unassembled WGS sequence"/>
</dbReference>
<evidence type="ECO:0000313" key="3">
    <source>
        <dbReference type="Proteomes" id="UP000189941"/>
    </source>
</evidence>
<feature type="transmembrane region" description="Helical" evidence="1">
    <location>
        <begin position="45"/>
        <end position="69"/>
    </location>
</feature>
<evidence type="ECO:0000256" key="1">
    <source>
        <dbReference type="SAM" id="Phobius"/>
    </source>
</evidence>
<accession>A0A1T4K8G0</accession>
<dbReference type="GO" id="GO:0022857">
    <property type="term" value="F:transmembrane transporter activity"/>
    <property type="evidence" value="ECO:0007669"/>
    <property type="project" value="InterPro"/>
</dbReference>
<dbReference type="Pfam" id="PF12822">
    <property type="entry name" value="ECF_trnsprt"/>
    <property type="match status" value="1"/>
</dbReference>